<evidence type="ECO:0008006" key="3">
    <source>
        <dbReference type="Google" id="ProtNLM"/>
    </source>
</evidence>
<accession>A0ABT2KYX8</accession>
<name>A0ABT2KYX8_9BACL</name>
<dbReference type="EMBL" id="JANIEK010000011">
    <property type="protein sequence ID" value="MCT4794760.1"/>
    <property type="molecule type" value="Genomic_DNA"/>
</dbReference>
<evidence type="ECO:0000313" key="2">
    <source>
        <dbReference type="Proteomes" id="UP001206821"/>
    </source>
</evidence>
<organism evidence="1 2">
    <name type="scientific">Exiguobacterium alkaliphilum</name>
    <dbReference type="NCBI Taxonomy" id="1428684"/>
    <lineage>
        <taxon>Bacteria</taxon>
        <taxon>Bacillati</taxon>
        <taxon>Bacillota</taxon>
        <taxon>Bacilli</taxon>
        <taxon>Bacillales</taxon>
        <taxon>Bacillales Family XII. Incertae Sedis</taxon>
        <taxon>Exiguobacterium</taxon>
    </lineage>
</organism>
<evidence type="ECO:0000313" key="1">
    <source>
        <dbReference type="EMBL" id="MCT4794760.1"/>
    </source>
</evidence>
<protein>
    <recommendedName>
        <fullName evidence="3">DUF1659 domain-containing protein</fullName>
    </recommendedName>
</protein>
<sequence>MAIYREYASIFYLDTKRVVDGKDKRQLVRFGPLGARMETAEIKQFGDLVTRLLSVDSATYVVSREFHVTV</sequence>
<proteinExistence type="predicted"/>
<dbReference type="RefSeq" id="WP_034807491.1">
    <property type="nucleotide sequence ID" value="NZ_CP073101.1"/>
</dbReference>
<gene>
    <name evidence="1" type="ORF">NQG31_04340</name>
</gene>
<dbReference type="Proteomes" id="UP001206821">
    <property type="component" value="Unassembled WGS sequence"/>
</dbReference>
<reference evidence="1 2" key="1">
    <citation type="submission" date="2022-07" db="EMBL/GenBank/DDBJ databases">
        <title>Genomic and pangenome structural analysis of the polyextremophile Exiguobacterium.</title>
        <authorList>
            <person name="Shen L."/>
        </authorList>
    </citation>
    <scope>NUCLEOTIDE SEQUENCE [LARGE SCALE GENOMIC DNA]</scope>
    <source>
        <strain evidence="1 2">12_1</strain>
    </source>
</reference>
<comment type="caution">
    <text evidence="1">The sequence shown here is derived from an EMBL/GenBank/DDBJ whole genome shotgun (WGS) entry which is preliminary data.</text>
</comment>
<keyword evidence="2" id="KW-1185">Reference proteome</keyword>